<keyword evidence="2" id="KW-1185">Reference proteome</keyword>
<accession>A0A841GX09</accession>
<sequence length="78" mass="8676">MVMKITRYVDPDYPDAGYLKIDGSEFPVPRPESHRQILDLTAIAALAASTADSGGHLIRSAKHSYVALYQLEETWVEV</sequence>
<name>A0A841GX09_9BACT</name>
<dbReference type="Proteomes" id="UP000582837">
    <property type="component" value="Unassembled WGS sequence"/>
</dbReference>
<dbReference type="EMBL" id="JACHIA010000003">
    <property type="protein sequence ID" value="MBB6070045.1"/>
    <property type="molecule type" value="Genomic_DNA"/>
</dbReference>
<protein>
    <submittedName>
        <fullName evidence="1">Uncharacterized protein</fullName>
    </submittedName>
</protein>
<gene>
    <name evidence="1" type="ORF">HNQ61_001662</name>
</gene>
<proteinExistence type="predicted"/>
<dbReference type="AlphaFoldDB" id="A0A841GX09"/>
<evidence type="ECO:0000313" key="1">
    <source>
        <dbReference type="EMBL" id="MBB6070045.1"/>
    </source>
</evidence>
<comment type="caution">
    <text evidence="1">The sequence shown here is derived from an EMBL/GenBank/DDBJ whole genome shotgun (WGS) entry which is preliminary data.</text>
</comment>
<reference evidence="1 2" key="1">
    <citation type="submission" date="2020-08" db="EMBL/GenBank/DDBJ databases">
        <title>Genomic Encyclopedia of Type Strains, Phase IV (KMG-IV): sequencing the most valuable type-strain genomes for metagenomic binning, comparative biology and taxonomic classification.</title>
        <authorList>
            <person name="Goeker M."/>
        </authorList>
    </citation>
    <scope>NUCLEOTIDE SEQUENCE [LARGE SCALE GENOMIC DNA]</scope>
    <source>
        <strain evidence="1 2">DSM 29007</strain>
    </source>
</reference>
<organism evidence="1 2">
    <name type="scientific">Longimicrobium terrae</name>
    <dbReference type="NCBI Taxonomy" id="1639882"/>
    <lineage>
        <taxon>Bacteria</taxon>
        <taxon>Pseudomonadati</taxon>
        <taxon>Gemmatimonadota</taxon>
        <taxon>Longimicrobiia</taxon>
        <taxon>Longimicrobiales</taxon>
        <taxon>Longimicrobiaceae</taxon>
        <taxon>Longimicrobium</taxon>
    </lineage>
</organism>
<evidence type="ECO:0000313" key="2">
    <source>
        <dbReference type="Proteomes" id="UP000582837"/>
    </source>
</evidence>